<dbReference type="InterPro" id="IPR036942">
    <property type="entry name" value="Beta-barrel_TonB_sf"/>
</dbReference>
<comment type="caution">
    <text evidence="9">The sequence shown here is derived from an EMBL/GenBank/DDBJ whole genome shotgun (WGS) entry which is preliminary data.</text>
</comment>
<sequence length="768" mass="85461">MAKWSVEAGADPTVAKSHASVWTALLLLFVGSVCLAPIARAATLTGQVTDSESGDALDFVNVVAILIADDNQRKGASSEPDGVYRLESLRVGTYRLLSSRIGYVAREDTVRVVDPVTRFDVRMIEDAIQVGGVDVTADRLAKEKEVQPSVVEIGREQIKSLPSIGETDPLKGIQFLPGVQAASDISTGLYIRGGGPDQTLVLVDEVPIYNPTHAFGFFSTFNGDLVDGVKLYKGAYPAEYGGRLGAVVDVSMREPESDEVTGTAGISTITSRLALEGRAGDRGNWIVGVRRTFLEPFLSAIRTEDNDIPSYYFYDLNAGYKWSGRGGDKVKATAYTGRDNLRFDLDEDSYLKLRWGNTVLSTSYSHIFATAFLTEMSLSVSEYESKNEVQIFTTPIQFSNRILDISLRGDVTYEWSSDRRLTAGVLGSTYEFEFYQEFNEKAQVDYRKKPHDVSAFLQDDWRISEGLRMQTGLRGRYFSDGSRYLLEPRISLGQKVGDNWRIKAAGGVYHQYLQLVSTEGFSAGDFYLPIDDTANPSRAIQGVLGVEYEPSDDYQVAVETYYTDLSDIVAFDNRATGDSSEFDAESIFVTGGTGWASGLELFAEKRTGDVTGWIGYTLGYTRRTFDELNGGREFPPKYDRRHDINAIASWKRGKWTYGMAFVYGTGQAFTPASALYTVRNPADGQYEVLILPGERNSARLLPYHRVDLSVSRGFSFFGSDAKWMFQLFNAYSRRNEWFVQYDTEDLTTSPQVFKMLPLIPSIGMEVEF</sequence>
<keyword evidence="9" id="KW-0675">Receptor</keyword>
<proteinExistence type="predicted"/>
<keyword evidence="5" id="KW-0732">Signal</keyword>
<dbReference type="EMBL" id="JAGQHS010000052">
    <property type="protein sequence ID" value="MCA9756404.1"/>
    <property type="molecule type" value="Genomic_DNA"/>
</dbReference>
<keyword evidence="2" id="KW-0813">Transport</keyword>
<dbReference type="Gene3D" id="2.60.40.1120">
    <property type="entry name" value="Carboxypeptidase-like, regulatory domain"/>
    <property type="match status" value="1"/>
</dbReference>
<evidence type="ECO:0000259" key="8">
    <source>
        <dbReference type="Pfam" id="PF07715"/>
    </source>
</evidence>
<dbReference type="GO" id="GO:0009279">
    <property type="term" value="C:cell outer membrane"/>
    <property type="evidence" value="ECO:0007669"/>
    <property type="project" value="UniProtKB-SubCell"/>
</dbReference>
<dbReference type="Gene3D" id="2.40.170.20">
    <property type="entry name" value="TonB-dependent receptor, beta-barrel domain"/>
    <property type="match status" value="1"/>
</dbReference>
<dbReference type="PANTHER" id="PTHR30069">
    <property type="entry name" value="TONB-DEPENDENT OUTER MEMBRANE RECEPTOR"/>
    <property type="match status" value="1"/>
</dbReference>
<name>A0A956NGA0_UNCEI</name>
<dbReference type="Pfam" id="PF13620">
    <property type="entry name" value="CarboxypepD_reg"/>
    <property type="match status" value="1"/>
</dbReference>
<dbReference type="SUPFAM" id="SSF49452">
    <property type="entry name" value="Starch-binding domain-like"/>
    <property type="match status" value="1"/>
</dbReference>
<feature type="domain" description="TonB-dependent receptor plug" evidence="8">
    <location>
        <begin position="144"/>
        <end position="243"/>
    </location>
</feature>
<protein>
    <submittedName>
        <fullName evidence="9">TonB-dependent receptor plug domain-containing protein</fullName>
    </submittedName>
</protein>
<dbReference type="InterPro" id="IPR012910">
    <property type="entry name" value="Plug_dom"/>
</dbReference>
<accession>A0A956NGA0</accession>
<dbReference type="GO" id="GO:0015344">
    <property type="term" value="F:siderophore uptake transmembrane transporter activity"/>
    <property type="evidence" value="ECO:0007669"/>
    <property type="project" value="TreeGrafter"/>
</dbReference>
<dbReference type="InterPro" id="IPR013784">
    <property type="entry name" value="Carb-bd-like_fold"/>
</dbReference>
<reference evidence="9" key="1">
    <citation type="submission" date="2020-04" db="EMBL/GenBank/DDBJ databases">
        <authorList>
            <person name="Zhang T."/>
        </authorList>
    </citation>
    <scope>NUCLEOTIDE SEQUENCE</scope>
    <source>
        <strain evidence="9">HKST-UBA02</strain>
    </source>
</reference>
<evidence type="ECO:0000313" key="10">
    <source>
        <dbReference type="Proteomes" id="UP000739538"/>
    </source>
</evidence>
<dbReference type="Proteomes" id="UP000739538">
    <property type="component" value="Unassembled WGS sequence"/>
</dbReference>
<keyword evidence="7" id="KW-0998">Cell outer membrane</keyword>
<comment type="subcellular location">
    <subcellularLocation>
        <location evidence="1">Cell outer membrane</location>
        <topology evidence="1">Multi-pass membrane protein</topology>
    </subcellularLocation>
</comment>
<reference evidence="9" key="2">
    <citation type="journal article" date="2021" name="Microbiome">
        <title>Successional dynamics and alternative stable states in a saline activated sludge microbial community over 9 years.</title>
        <authorList>
            <person name="Wang Y."/>
            <person name="Ye J."/>
            <person name="Ju F."/>
            <person name="Liu L."/>
            <person name="Boyd J.A."/>
            <person name="Deng Y."/>
            <person name="Parks D.H."/>
            <person name="Jiang X."/>
            <person name="Yin X."/>
            <person name="Woodcroft B.J."/>
            <person name="Tyson G.W."/>
            <person name="Hugenholtz P."/>
            <person name="Polz M.F."/>
            <person name="Zhang T."/>
        </authorList>
    </citation>
    <scope>NUCLEOTIDE SEQUENCE</scope>
    <source>
        <strain evidence="9">HKST-UBA02</strain>
    </source>
</reference>
<dbReference type="GO" id="GO:0044718">
    <property type="term" value="P:siderophore transmembrane transport"/>
    <property type="evidence" value="ECO:0007669"/>
    <property type="project" value="TreeGrafter"/>
</dbReference>
<gene>
    <name evidence="9" type="ORF">KDA27_11435</name>
</gene>
<evidence type="ECO:0000256" key="7">
    <source>
        <dbReference type="ARBA" id="ARBA00023237"/>
    </source>
</evidence>
<keyword evidence="4" id="KW-0812">Transmembrane</keyword>
<evidence type="ECO:0000256" key="2">
    <source>
        <dbReference type="ARBA" id="ARBA00022448"/>
    </source>
</evidence>
<dbReference type="InterPro" id="IPR037066">
    <property type="entry name" value="Plug_dom_sf"/>
</dbReference>
<dbReference type="PANTHER" id="PTHR30069:SF29">
    <property type="entry name" value="HEMOGLOBIN AND HEMOGLOBIN-HAPTOGLOBIN-BINDING PROTEIN 1-RELATED"/>
    <property type="match status" value="1"/>
</dbReference>
<evidence type="ECO:0000256" key="1">
    <source>
        <dbReference type="ARBA" id="ARBA00004571"/>
    </source>
</evidence>
<dbReference type="GO" id="GO:0030246">
    <property type="term" value="F:carbohydrate binding"/>
    <property type="evidence" value="ECO:0007669"/>
    <property type="project" value="InterPro"/>
</dbReference>
<dbReference type="Gene3D" id="2.170.130.10">
    <property type="entry name" value="TonB-dependent receptor, plug domain"/>
    <property type="match status" value="1"/>
</dbReference>
<evidence type="ECO:0000313" key="9">
    <source>
        <dbReference type="EMBL" id="MCA9756404.1"/>
    </source>
</evidence>
<evidence type="ECO:0000256" key="4">
    <source>
        <dbReference type="ARBA" id="ARBA00022692"/>
    </source>
</evidence>
<organism evidence="9 10">
    <name type="scientific">Eiseniibacteriota bacterium</name>
    <dbReference type="NCBI Taxonomy" id="2212470"/>
    <lineage>
        <taxon>Bacteria</taxon>
        <taxon>Candidatus Eiseniibacteriota</taxon>
    </lineage>
</organism>
<dbReference type="InterPro" id="IPR039426">
    <property type="entry name" value="TonB-dep_rcpt-like"/>
</dbReference>
<evidence type="ECO:0000256" key="5">
    <source>
        <dbReference type="ARBA" id="ARBA00022729"/>
    </source>
</evidence>
<keyword evidence="6" id="KW-0472">Membrane</keyword>
<dbReference type="SUPFAM" id="SSF56935">
    <property type="entry name" value="Porins"/>
    <property type="match status" value="1"/>
</dbReference>
<dbReference type="AlphaFoldDB" id="A0A956NGA0"/>
<evidence type="ECO:0000256" key="3">
    <source>
        <dbReference type="ARBA" id="ARBA00022452"/>
    </source>
</evidence>
<keyword evidence="3" id="KW-1134">Transmembrane beta strand</keyword>
<dbReference type="Pfam" id="PF07715">
    <property type="entry name" value="Plug"/>
    <property type="match status" value="1"/>
</dbReference>
<evidence type="ECO:0000256" key="6">
    <source>
        <dbReference type="ARBA" id="ARBA00023136"/>
    </source>
</evidence>